<evidence type="ECO:0000313" key="2">
    <source>
        <dbReference type="EMBL" id="CAK0853858.1"/>
    </source>
</evidence>
<evidence type="ECO:0000256" key="1">
    <source>
        <dbReference type="SAM" id="MobiDB-lite"/>
    </source>
</evidence>
<protein>
    <recommendedName>
        <fullName evidence="4">RNase H type-1 domain-containing protein</fullName>
    </recommendedName>
</protein>
<feature type="compositionally biased region" description="Gly residues" evidence="1">
    <location>
        <begin position="439"/>
        <end position="449"/>
    </location>
</feature>
<feature type="compositionally biased region" description="Low complexity" evidence="1">
    <location>
        <begin position="453"/>
        <end position="465"/>
    </location>
</feature>
<gene>
    <name evidence="2" type="ORF">PCOR1329_LOCUS45199</name>
</gene>
<feature type="region of interest" description="Disordered" evidence="1">
    <location>
        <begin position="514"/>
        <end position="538"/>
    </location>
</feature>
<proteinExistence type="predicted"/>
<comment type="caution">
    <text evidence="2">The sequence shown here is derived from an EMBL/GenBank/DDBJ whole genome shotgun (WGS) entry which is preliminary data.</text>
</comment>
<dbReference type="Proteomes" id="UP001189429">
    <property type="component" value="Unassembled WGS sequence"/>
</dbReference>
<feature type="region of interest" description="Disordered" evidence="1">
    <location>
        <begin position="438"/>
        <end position="490"/>
    </location>
</feature>
<feature type="compositionally biased region" description="Basic and acidic residues" evidence="1">
    <location>
        <begin position="524"/>
        <end position="537"/>
    </location>
</feature>
<evidence type="ECO:0008006" key="4">
    <source>
        <dbReference type="Google" id="ProtNLM"/>
    </source>
</evidence>
<sequence length="615" mass="64866">MSASGCEQLDKWTSDAGDVHCIGGTSPWLTKMLLRRSCEDWQARQLSEHDAPWLAVGINFGQLRKWVDRGRPSSKVGRSWPTATNEERGYLRSCIVNGQWANVRKFGNNPRYASSEFCELCPGQRGDLWHRHLECQVLTRLPDGGDLPREMALLLAQRDNQGGFLGHLRWCCGEPGEPFLRPAPVLPAPCAAPHLLAGGAPKSIEGSELLSVLIVLRRSIPPIALRCDASFVVGGVNLRRAERAALASSAWGHLWRLVWAALDDFGGLSDRGLTVVKMPGHATLRQVREGADALKQRRGNFEAGHVAGGIAAALGPPSAASLRRKQAAVMVDGVARWLAKAGTPAGAARGDGAQGYVQRDFGNRIGLCLTSHVFVTQADGSWRCQACFKTARTERSKQALFRAPCEPKAAASGARRAPASSAAAGAALAAAAVTAAAAGGHGGGGSAEGDGGDTSSTAAASGPARRAPRRPRGPAAGSSERPAAAERKPSSAADLLVAADLLMAAWRERRASFSRAGAVGGSGDRSRSPPVRAERGEASALLAPADESAEGAAPAMPPAPTAARDELGHVLQRRHGYVVCNRCNAYARERLGSFKALSSLRVPDEGDAGRIRRLR</sequence>
<evidence type="ECO:0000313" key="3">
    <source>
        <dbReference type="Proteomes" id="UP001189429"/>
    </source>
</evidence>
<reference evidence="2" key="1">
    <citation type="submission" date="2023-10" db="EMBL/GenBank/DDBJ databases">
        <authorList>
            <person name="Chen Y."/>
            <person name="Shah S."/>
            <person name="Dougan E. K."/>
            <person name="Thang M."/>
            <person name="Chan C."/>
        </authorList>
    </citation>
    <scope>NUCLEOTIDE SEQUENCE [LARGE SCALE GENOMIC DNA]</scope>
</reference>
<organism evidence="2 3">
    <name type="scientific">Prorocentrum cordatum</name>
    <dbReference type="NCBI Taxonomy" id="2364126"/>
    <lineage>
        <taxon>Eukaryota</taxon>
        <taxon>Sar</taxon>
        <taxon>Alveolata</taxon>
        <taxon>Dinophyceae</taxon>
        <taxon>Prorocentrales</taxon>
        <taxon>Prorocentraceae</taxon>
        <taxon>Prorocentrum</taxon>
    </lineage>
</organism>
<accession>A0ABN9U4S9</accession>
<dbReference type="EMBL" id="CAUYUJ010015431">
    <property type="protein sequence ID" value="CAK0853858.1"/>
    <property type="molecule type" value="Genomic_DNA"/>
</dbReference>
<name>A0ABN9U4S9_9DINO</name>
<keyword evidence="3" id="KW-1185">Reference proteome</keyword>
<feature type="non-terminal residue" evidence="2">
    <location>
        <position position="615"/>
    </location>
</feature>